<evidence type="ECO:0000313" key="2">
    <source>
        <dbReference type="EMBL" id="MFC4628086.1"/>
    </source>
</evidence>
<reference evidence="3" key="1">
    <citation type="journal article" date="2019" name="Int. J. Syst. Evol. Microbiol.">
        <title>The Global Catalogue of Microorganisms (GCM) 10K type strain sequencing project: providing services to taxonomists for standard genome sequencing and annotation.</title>
        <authorList>
            <consortium name="The Broad Institute Genomics Platform"/>
            <consortium name="The Broad Institute Genome Sequencing Center for Infectious Disease"/>
            <person name="Wu L."/>
            <person name="Ma J."/>
        </authorList>
    </citation>
    <scope>NUCLEOTIDE SEQUENCE [LARGE SCALE GENOMIC DNA]</scope>
    <source>
        <strain evidence="3">CCUG 42722</strain>
    </source>
</reference>
<dbReference type="SUPFAM" id="SSF47598">
    <property type="entry name" value="Ribbon-helix-helix"/>
    <property type="match status" value="1"/>
</dbReference>
<proteinExistence type="predicted"/>
<keyword evidence="3" id="KW-1185">Reference proteome</keyword>
<evidence type="ECO:0000313" key="3">
    <source>
        <dbReference type="Proteomes" id="UP001596011"/>
    </source>
</evidence>
<protein>
    <submittedName>
        <fullName evidence="2">Arc family DNA-binding protein</fullName>
    </submittedName>
</protein>
<dbReference type="Gene3D" id="1.10.1220.10">
    <property type="entry name" value="Met repressor-like"/>
    <property type="match status" value="1"/>
</dbReference>
<evidence type="ECO:0000259" key="1">
    <source>
        <dbReference type="Pfam" id="PF22513"/>
    </source>
</evidence>
<dbReference type="GO" id="GO:0003677">
    <property type="term" value="F:DNA binding"/>
    <property type="evidence" value="ECO:0007669"/>
    <property type="project" value="UniProtKB-KW"/>
</dbReference>
<dbReference type="RefSeq" id="WP_377133833.1">
    <property type="nucleotide sequence ID" value="NZ_JBHSFI010000003.1"/>
</dbReference>
<dbReference type="Proteomes" id="UP001596011">
    <property type="component" value="Unassembled WGS sequence"/>
</dbReference>
<organism evidence="2 3">
    <name type="scientific">Promicromonospora alba</name>
    <dbReference type="NCBI Taxonomy" id="1616110"/>
    <lineage>
        <taxon>Bacteria</taxon>
        <taxon>Bacillati</taxon>
        <taxon>Actinomycetota</taxon>
        <taxon>Actinomycetes</taxon>
        <taxon>Micrococcales</taxon>
        <taxon>Promicromonosporaceae</taxon>
        <taxon>Promicromonospora</taxon>
    </lineage>
</organism>
<dbReference type="InterPro" id="IPR010985">
    <property type="entry name" value="Ribbon_hlx_hlx"/>
</dbReference>
<accession>A0ABV9HEQ1</accession>
<gene>
    <name evidence="2" type="ORF">ACFO6V_07570</name>
</gene>
<feature type="domain" description="Antitoxin FitA-like ribbon-helix-helix" evidence="1">
    <location>
        <begin position="6"/>
        <end position="43"/>
    </location>
</feature>
<dbReference type="InterPro" id="IPR053853">
    <property type="entry name" value="FitA-like_RHH"/>
</dbReference>
<dbReference type="Pfam" id="PF22513">
    <property type="entry name" value="FitA-like_RHH"/>
    <property type="match status" value="1"/>
</dbReference>
<dbReference type="InterPro" id="IPR013321">
    <property type="entry name" value="Arc_rbn_hlx_hlx"/>
</dbReference>
<keyword evidence="2" id="KW-0238">DNA-binding</keyword>
<name>A0ABV9HEQ1_9MICO</name>
<dbReference type="EMBL" id="JBHSFI010000003">
    <property type="protein sequence ID" value="MFC4628086.1"/>
    <property type="molecule type" value="Genomic_DNA"/>
</dbReference>
<sequence length="78" mass="8579">MVILEQILIRNLPAGTKAVLAERAARHHRSMEAEARAIVEEALVAEPTSIVDYLAMPESDDIDFQPGRLGLTARTPEL</sequence>
<comment type="caution">
    <text evidence="2">The sequence shown here is derived from an EMBL/GenBank/DDBJ whole genome shotgun (WGS) entry which is preliminary data.</text>
</comment>